<protein>
    <submittedName>
        <fullName evidence="2">Uncharacterized protein</fullName>
    </submittedName>
</protein>
<dbReference type="Proteomes" id="UP001058974">
    <property type="component" value="Chromosome 7"/>
</dbReference>
<name>A0A9D4VF57_PEA</name>
<proteinExistence type="predicted"/>
<dbReference type="AlphaFoldDB" id="A0A9D4VF57"/>
<comment type="caution">
    <text evidence="2">The sequence shown here is derived from an EMBL/GenBank/DDBJ whole genome shotgun (WGS) entry which is preliminary data.</text>
</comment>
<sequence>MDSQQQSVYNLSQQMNSNEQAPSSSHPNPAITGVVSTPIYKEPHILDRKPHIHLETPFEKLEVLCETLVDFENMRRNGIDLTDELKKQGWENYFQRLYGPVYTNLVKEFWRFVDADDHYIVSYVLGVKMVITEESIAALLGMEKSGGRRIYNINPREKYLSHEINPTIFQQSAEGKHSKNKVLDQNLRGLKLCLPALLFKYLRDSVRDNRNNMKTRNYIPMERLISDVLIESGLVDHLIQFRLMEDVMIDTGRPLNVRNLKSM</sequence>
<dbReference type="EMBL" id="JAMSHJ010000007">
    <property type="protein sequence ID" value="KAI5382436.1"/>
    <property type="molecule type" value="Genomic_DNA"/>
</dbReference>
<keyword evidence="3" id="KW-1185">Reference proteome</keyword>
<accession>A0A9D4VF57</accession>
<gene>
    <name evidence="2" type="ORF">KIW84_070022</name>
</gene>
<evidence type="ECO:0000256" key="1">
    <source>
        <dbReference type="SAM" id="MobiDB-lite"/>
    </source>
</evidence>
<evidence type="ECO:0000313" key="3">
    <source>
        <dbReference type="Proteomes" id="UP001058974"/>
    </source>
</evidence>
<organism evidence="2 3">
    <name type="scientific">Pisum sativum</name>
    <name type="common">Garden pea</name>
    <name type="synonym">Lathyrus oleraceus</name>
    <dbReference type="NCBI Taxonomy" id="3888"/>
    <lineage>
        <taxon>Eukaryota</taxon>
        <taxon>Viridiplantae</taxon>
        <taxon>Streptophyta</taxon>
        <taxon>Embryophyta</taxon>
        <taxon>Tracheophyta</taxon>
        <taxon>Spermatophyta</taxon>
        <taxon>Magnoliopsida</taxon>
        <taxon>eudicotyledons</taxon>
        <taxon>Gunneridae</taxon>
        <taxon>Pentapetalae</taxon>
        <taxon>rosids</taxon>
        <taxon>fabids</taxon>
        <taxon>Fabales</taxon>
        <taxon>Fabaceae</taxon>
        <taxon>Papilionoideae</taxon>
        <taxon>50 kb inversion clade</taxon>
        <taxon>NPAAA clade</taxon>
        <taxon>Hologalegina</taxon>
        <taxon>IRL clade</taxon>
        <taxon>Fabeae</taxon>
        <taxon>Lathyrus</taxon>
    </lineage>
</organism>
<evidence type="ECO:0000313" key="2">
    <source>
        <dbReference type="EMBL" id="KAI5382436.1"/>
    </source>
</evidence>
<feature type="compositionally biased region" description="Polar residues" evidence="1">
    <location>
        <begin position="1"/>
        <end position="27"/>
    </location>
</feature>
<feature type="region of interest" description="Disordered" evidence="1">
    <location>
        <begin position="1"/>
        <end position="32"/>
    </location>
</feature>
<dbReference type="Gramene" id="Psat07G0002200-T1">
    <property type="protein sequence ID" value="KAI5382436.1"/>
    <property type="gene ID" value="KIW84_070022"/>
</dbReference>
<reference evidence="2 3" key="1">
    <citation type="journal article" date="2022" name="Nat. Genet.">
        <title>Improved pea reference genome and pan-genome highlight genomic features and evolutionary characteristics.</title>
        <authorList>
            <person name="Yang T."/>
            <person name="Liu R."/>
            <person name="Luo Y."/>
            <person name="Hu S."/>
            <person name="Wang D."/>
            <person name="Wang C."/>
            <person name="Pandey M.K."/>
            <person name="Ge S."/>
            <person name="Xu Q."/>
            <person name="Li N."/>
            <person name="Li G."/>
            <person name="Huang Y."/>
            <person name="Saxena R.K."/>
            <person name="Ji Y."/>
            <person name="Li M."/>
            <person name="Yan X."/>
            <person name="He Y."/>
            <person name="Liu Y."/>
            <person name="Wang X."/>
            <person name="Xiang C."/>
            <person name="Varshney R.K."/>
            <person name="Ding H."/>
            <person name="Gao S."/>
            <person name="Zong X."/>
        </authorList>
    </citation>
    <scope>NUCLEOTIDE SEQUENCE [LARGE SCALE GENOMIC DNA]</scope>
    <source>
        <strain evidence="2 3">cv. Zhongwan 6</strain>
    </source>
</reference>